<proteinExistence type="predicted"/>
<dbReference type="EMBL" id="MK838112">
    <property type="protein sequence ID" value="QDH46519.1"/>
    <property type="molecule type" value="Genomic_DNA"/>
</dbReference>
<protein>
    <submittedName>
        <fullName evidence="1">Uncharacterized protein</fullName>
    </submittedName>
</protein>
<evidence type="ECO:0000313" key="1">
    <source>
        <dbReference type="EMBL" id="QDH46519.1"/>
    </source>
</evidence>
<keyword evidence="2" id="KW-1185">Reference proteome</keyword>
<sequence length="218" mass="23951">MSEVNMVSITVTQGLRERKVLRDRISRSINEGVFVSVVEGEAKRPASKAYRDLESLKATIQSSTDSVNGLINRYNAIVDALIASNASTTVTIAGVSMTVAAAIERRNSFEMSLNFLNAIQNQHNRCVTEVNTKQAVLDRAIESRILNNKTDSMDAAQVQQVSVDAKTVLDRESKPEVYDPMKNAENLKGLRSEAEAFMDELETQLNIVNATTMISVPA</sequence>
<reference evidence="1 2" key="1">
    <citation type="submission" date="2019-04" db="EMBL/GenBank/DDBJ databases">
        <title>Novel bacteriophages capable of disrupting biofilms from clinical strains of Aeromonas hydrophila with intrinsic antibiotic resistance.</title>
        <authorList>
            <person name="Kabwe M."/>
            <person name="Brown T.L."/>
            <person name="Speirs L."/>
            <person name="Ku H."/>
            <person name="Leach M."/>
            <person name="Chan H.T."/>
            <person name="Petrovski S."/>
            <person name="Lock P."/>
            <person name="Tucci J."/>
        </authorList>
    </citation>
    <scope>NUCLEOTIDE SEQUENCE [LARGE SCALE GENOMIC DNA]</scope>
</reference>
<gene>
    <name evidence="1" type="ORF">LAh6_145</name>
</gene>
<organism evidence="1 2">
    <name type="scientific">Aeromonas phage LAh_6</name>
    <dbReference type="NCBI Taxonomy" id="2591030"/>
    <lineage>
        <taxon>Viruses</taxon>
        <taxon>Duplodnaviria</taxon>
        <taxon>Heunggongvirae</taxon>
        <taxon>Uroviricota</taxon>
        <taxon>Caudoviricetes</taxon>
        <taxon>Grimontviridae</taxon>
        <taxon>Lahexavirus</taxon>
        <taxon>Lahexavirus LAh6</taxon>
    </lineage>
</organism>
<evidence type="ECO:0000313" key="2">
    <source>
        <dbReference type="Proteomes" id="UP000319466"/>
    </source>
</evidence>
<dbReference type="Proteomes" id="UP000319466">
    <property type="component" value="Segment"/>
</dbReference>
<name>A0A513ZZS2_9CAUD</name>
<accession>A0A513ZZS2</accession>